<evidence type="ECO:0000313" key="2">
    <source>
        <dbReference type="Proteomes" id="UP000037267"/>
    </source>
</evidence>
<dbReference type="EMBL" id="LGSS01000036">
    <property type="protein sequence ID" value="KNF06992.1"/>
    <property type="molecule type" value="Genomic_DNA"/>
</dbReference>
<evidence type="ECO:0000313" key="1">
    <source>
        <dbReference type="EMBL" id="KNF06992.1"/>
    </source>
</evidence>
<sequence>MKVSEENMRFKEVMRTVEKIGGELNVRLDRMIEETDNLKEALELEDSMRRIEIMITE</sequence>
<protein>
    <submittedName>
        <fullName evidence="1">Uncharacterized protein</fullName>
    </submittedName>
</protein>
<dbReference type="STRING" id="1503.CLPU_36c00080"/>
<gene>
    <name evidence="1" type="ORF">CLPU_36c00080</name>
</gene>
<reference evidence="2" key="1">
    <citation type="submission" date="2015-07" db="EMBL/GenBank/DDBJ databases">
        <title>Draft genome sequence of the purine-degrading Gottschalkia purinilyticum DSM 1384 (formerly Clostridium purinilyticum).</title>
        <authorList>
            <person name="Poehlein A."/>
            <person name="Schiel-Bengelsdorf B."/>
            <person name="Bengelsdorf F.R."/>
            <person name="Daniel R."/>
            <person name="Duerre P."/>
        </authorList>
    </citation>
    <scope>NUCLEOTIDE SEQUENCE [LARGE SCALE GENOMIC DNA]</scope>
    <source>
        <strain evidence="2">DSM 1384</strain>
    </source>
</reference>
<keyword evidence="2" id="KW-1185">Reference proteome</keyword>
<accession>A0A0L0W690</accession>
<name>A0A0L0W690_GOTPU</name>
<organism evidence="1 2">
    <name type="scientific">Gottschalkia purinilytica</name>
    <name type="common">Clostridium purinilyticum</name>
    <dbReference type="NCBI Taxonomy" id="1503"/>
    <lineage>
        <taxon>Bacteria</taxon>
        <taxon>Bacillati</taxon>
        <taxon>Bacillota</taxon>
        <taxon>Tissierellia</taxon>
        <taxon>Tissierellales</taxon>
        <taxon>Gottschalkiaceae</taxon>
        <taxon>Gottschalkia</taxon>
    </lineage>
</organism>
<proteinExistence type="predicted"/>
<dbReference type="Proteomes" id="UP000037267">
    <property type="component" value="Unassembled WGS sequence"/>
</dbReference>
<comment type="caution">
    <text evidence="1">The sequence shown here is derived from an EMBL/GenBank/DDBJ whole genome shotgun (WGS) entry which is preliminary data.</text>
</comment>
<dbReference type="AlphaFoldDB" id="A0A0L0W690"/>
<dbReference type="RefSeq" id="WP_157857748.1">
    <property type="nucleotide sequence ID" value="NZ_LGSS01000036.1"/>
</dbReference>